<gene>
    <name evidence="8" type="ORF">IAB74_09370</name>
</gene>
<evidence type="ECO:0000256" key="4">
    <source>
        <dbReference type="ARBA" id="ARBA00022989"/>
    </source>
</evidence>
<dbReference type="Pfam" id="PF04277">
    <property type="entry name" value="OAD_gamma"/>
    <property type="match status" value="1"/>
</dbReference>
<keyword evidence="4 7" id="KW-1133">Transmembrane helix</keyword>
<name>A0A9D0Z4Z1_9FIRM</name>
<dbReference type="GO" id="GO:0036376">
    <property type="term" value="P:sodium ion export across plasma membrane"/>
    <property type="evidence" value="ECO:0007669"/>
    <property type="project" value="InterPro"/>
</dbReference>
<comment type="caution">
    <text evidence="8">The sequence shown here is derived from an EMBL/GenBank/DDBJ whole genome shotgun (WGS) entry which is preliminary data.</text>
</comment>
<organism evidence="8 9">
    <name type="scientific">Candidatus Faecousia excrementigallinarum</name>
    <dbReference type="NCBI Taxonomy" id="2840806"/>
    <lineage>
        <taxon>Bacteria</taxon>
        <taxon>Bacillati</taxon>
        <taxon>Bacillota</taxon>
        <taxon>Clostridia</taxon>
        <taxon>Eubacteriales</taxon>
        <taxon>Oscillospiraceae</taxon>
        <taxon>Faecousia</taxon>
    </lineage>
</organism>
<dbReference type="GO" id="GO:0005886">
    <property type="term" value="C:plasma membrane"/>
    <property type="evidence" value="ECO:0007669"/>
    <property type="project" value="UniProtKB-SubCell"/>
</dbReference>
<reference evidence="8" key="2">
    <citation type="journal article" date="2021" name="PeerJ">
        <title>Extensive microbial diversity within the chicken gut microbiome revealed by metagenomics and culture.</title>
        <authorList>
            <person name="Gilroy R."/>
            <person name="Ravi A."/>
            <person name="Getino M."/>
            <person name="Pursley I."/>
            <person name="Horton D.L."/>
            <person name="Alikhan N.F."/>
            <person name="Baker D."/>
            <person name="Gharbi K."/>
            <person name="Hall N."/>
            <person name="Watson M."/>
            <person name="Adriaenssens E.M."/>
            <person name="Foster-Nyarko E."/>
            <person name="Jarju S."/>
            <person name="Secka A."/>
            <person name="Antonio M."/>
            <person name="Oren A."/>
            <person name="Chaudhuri R.R."/>
            <person name="La Ragione R."/>
            <person name="Hildebrand F."/>
            <person name="Pallen M.J."/>
        </authorList>
    </citation>
    <scope>NUCLEOTIDE SEQUENCE</scope>
    <source>
        <strain evidence="8">13361</strain>
    </source>
</reference>
<dbReference type="InterPro" id="IPR005899">
    <property type="entry name" value="Na_pump_deCOase"/>
</dbReference>
<evidence type="ECO:0000256" key="5">
    <source>
        <dbReference type="ARBA" id="ARBA00023136"/>
    </source>
</evidence>
<dbReference type="EMBL" id="DVFK01000121">
    <property type="protein sequence ID" value="HIQ68701.1"/>
    <property type="molecule type" value="Genomic_DNA"/>
</dbReference>
<keyword evidence="3 7" id="KW-0812">Transmembrane</keyword>
<evidence type="ECO:0000256" key="7">
    <source>
        <dbReference type="SAM" id="Phobius"/>
    </source>
</evidence>
<dbReference type="Proteomes" id="UP000886796">
    <property type="component" value="Unassembled WGS sequence"/>
</dbReference>
<dbReference type="AlphaFoldDB" id="A0A9D0Z4Z1"/>
<feature type="region of interest" description="Disordered" evidence="6">
    <location>
        <begin position="56"/>
        <end position="75"/>
    </location>
</feature>
<sequence length="113" mass="11685">MLSSTLDSIGILDAGIVAVLGYIVVFFGLILLMAVVIAMSKLFTMKEAKKAAEPVSEAPAAPAAPAPTAPGTAGGVKLYDVPPKTAAMLMAIVADKMGKPLNELRFISIKEVK</sequence>
<evidence type="ECO:0000256" key="6">
    <source>
        <dbReference type="SAM" id="MobiDB-lite"/>
    </source>
</evidence>
<proteinExistence type="predicted"/>
<evidence type="ECO:0000313" key="8">
    <source>
        <dbReference type="EMBL" id="HIQ68701.1"/>
    </source>
</evidence>
<evidence type="ECO:0000313" key="9">
    <source>
        <dbReference type="Proteomes" id="UP000886796"/>
    </source>
</evidence>
<evidence type="ECO:0000256" key="1">
    <source>
        <dbReference type="ARBA" id="ARBA00004236"/>
    </source>
</evidence>
<comment type="subcellular location">
    <subcellularLocation>
        <location evidence="1">Cell membrane</location>
    </subcellularLocation>
</comment>
<protein>
    <submittedName>
        <fullName evidence="8">OadG family protein</fullName>
    </submittedName>
</protein>
<dbReference type="GO" id="GO:0015081">
    <property type="term" value="F:sodium ion transmembrane transporter activity"/>
    <property type="evidence" value="ECO:0007669"/>
    <property type="project" value="InterPro"/>
</dbReference>
<evidence type="ECO:0000256" key="3">
    <source>
        <dbReference type="ARBA" id="ARBA00022692"/>
    </source>
</evidence>
<keyword evidence="5 7" id="KW-0472">Membrane</keyword>
<keyword evidence="2" id="KW-1003">Cell membrane</keyword>
<evidence type="ECO:0000256" key="2">
    <source>
        <dbReference type="ARBA" id="ARBA00022475"/>
    </source>
</evidence>
<feature type="transmembrane region" description="Helical" evidence="7">
    <location>
        <begin position="20"/>
        <end position="40"/>
    </location>
</feature>
<accession>A0A9D0Z4Z1</accession>
<reference evidence="8" key="1">
    <citation type="submission" date="2020-10" db="EMBL/GenBank/DDBJ databases">
        <authorList>
            <person name="Gilroy R."/>
        </authorList>
    </citation>
    <scope>NUCLEOTIDE SEQUENCE</scope>
    <source>
        <strain evidence="8">13361</strain>
    </source>
</reference>